<gene>
    <name evidence="2" type="ORF">GN299_25370</name>
</gene>
<proteinExistence type="predicted"/>
<feature type="transmembrane region" description="Helical" evidence="1">
    <location>
        <begin position="42"/>
        <end position="63"/>
    </location>
</feature>
<dbReference type="EMBL" id="WOWR01000047">
    <property type="protein sequence ID" value="KAF0252080.1"/>
    <property type="molecule type" value="Genomic_DNA"/>
</dbReference>
<name>A0A7V8J244_PSEPU</name>
<evidence type="ECO:0000256" key="1">
    <source>
        <dbReference type="SAM" id="Phobius"/>
    </source>
</evidence>
<dbReference type="InterPro" id="IPR007436">
    <property type="entry name" value="DUF485"/>
</dbReference>
<dbReference type="RefSeq" id="WP_162465310.1">
    <property type="nucleotide sequence ID" value="NZ_WOWR01000047.1"/>
</dbReference>
<keyword evidence="1" id="KW-0472">Membrane</keyword>
<evidence type="ECO:0000313" key="2">
    <source>
        <dbReference type="EMBL" id="KAF0252080.1"/>
    </source>
</evidence>
<feature type="transmembrane region" description="Helical" evidence="1">
    <location>
        <begin position="75"/>
        <end position="97"/>
    </location>
</feature>
<dbReference type="AlphaFoldDB" id="A0A7V8J244"/>
<sequence>MTAKFVIFEQEAVTSEGGAHKSGSPCSSVHFQELMRTKKRTIGPLLIATLGFFSVMTLLAGYAKDFMTIKLFGSMNVGFSLILLAYVICWAGALLYVRAASGPFDAKTKLVIEHNERRN</sequence>
<dbReference type="PANTHER" id="PTHR38441:SF1">
    <property type="entry name" value="MEMBRANE PROTEIN"/>
    <property type="match status" value="1"/>
</dbReference>
<comment type="caution">
    <text evidence="2">The sequence shown here is derived from an EMBL/GenBank/DDBJ whole genome shotgun (WGS) entry which is preliminary data.</text>
</comment>
<reference evidence="2 3" key="1">
    <citation type="submission" date="2019-12" db="EMBL/GenBank/DDBJ databases">
        <authorList>
            <person name="Woiski C."/>
        </authorList>
    </citation>
    <scope>NUCLEOTIDE SEQUENCE [LARGE SCALE GENOMIC DNA]</scope>
    <source>
        <strain evidence="2 3">BOE100</strain>
    </source>
</reference>
<organism evidence="2 3">
    <name type="scientific">Pseudomonas putida</name>
    <name type="common">Arthrobacter siderocapsulatus</name>
    <dbReference type="NCBI Taxonomy" id="303"/>
    <lineage>
        <taxon>Bacteria</taxon>
        <taxon>Pseudomonadati</taxon>
        <taxon>Pseudomonadota</taxon>
        <taxon>Gammaproteobacteria</taxon>
        <taxon>Pseudomonadales</taxon>
        <taxon>Pseudomonadaceae</taxon>
        <taxon>Pseudomonas</taxon>
    </lineage>
</organism>
<protein>
    <submittedName>
        <fullName evidence="2">DUF485 domain-containing protein</fullName>
    </submittedName>
</protein>
<dbReference type="Proteomes" id="UP000442695">
    <property type="component" value="Unassembled WGS sequence"/>
</dbReference>
<keyword evidence="1" id="KW-1133">Transmembrane helix</keyword>
<accession>A0A7V8J244</accession>
<keyword evidence="1" id="KW-0812">Transmembrane</keyword>
<dbReference type="Pfam" id="PF04341">
    <property type="entry name" value="DUF485"/>
    <property type="match status" value="1"/>
</dbReference>
<evidence type="ECO:0000313" key="3">
    <source>
        <dbReference type="Proteomes" id="UP000442695"/>
    </source>
</evidence>
<dbReference type="PANTHER" id="PTHR38441">
    <property type="entry name" value="INTEGRAL MEMBRANE PROTEIN-RELATED"/>
    <property type="match status" value="1"/>
</dbReference>